<feature type="non-terminal residue" evidence="2">
    <location>
        <position position="1"/>
    </location>
</feature>
<proteinExistence type="predicted"/>
<dbReference type="KEGG" id="pfj:MYCFIDRAFT_18376"/>
<name>M2ZSH7_PSEFD</name>
<dbReference type="InterPro" id="IPR047205">
    <property type="entry name" value="RMP1"/>
</dbReference>
<sequence>LLHLFHHRNKNQHRRSHWYKHMNTFRRQLQSLLSDLKTLNSVPSTHTSARLEFWREVMVSKWQFAFSQVVADGRFSVLGVFLYSCLAEVGKLVGMTGMLEEL</sequence>
<evidence type="ECO:0000259" key="1">
    <source>
        <dbReference type="Pfam" id="PF20945"/>
    </source>
</evidence>
<dbReference type="GO" id="GO:0000294">
    <property type="term" value="P:nuclear-transcribed mRNA catabolic process, RNase MRP-dependent"/>
    <property type="evidence" value="ECO:0007669"/>
    <property type="project" value="TreeGrafter"/>
</dbReference>
<dbReference type="GO" id="GO:0042134">
    <property type="term" value="F:rRNA primary transcript binding"/>
    <property type="evidence" value="ECO:0007669"/>
    <property type="project" value="InterPro"/>
</dbReference>
<dbReference type="RefSeq" id="XP_007926916.1">
    <property type="nucleotide sequence ID" value="XM_007928725.1"/>
</dbReference>
<keyword evidence="3" id="KW-1185">Reference proteome</keyword>
<dbReference type="STRING" id="383855.M2ZSH7"/>
<dbReference type="Pfam" id="PF20945">
    <property type="entry name" value="RMP1"/>
    <property type="match status" value="1"/>
</dbReference>
<protein>
    <recommendedName>
        <fullName evidence="1">RNase MRP protein 1 RNA binding domain-containing protein</fullName>
    </recommendedName>
</protein>
<dbReference type="AlphaFoldDB" id="M2ZSH7"/>
<dbReference type="Proteomes" id="UP000016932">
    <property type="component" value="Unassembled WGS sequence"/>
</dbReference>
<dbReference type="PANTHER" id="PTHR37792">
    <property type="entry name" value="RIBONUCLEASE MRP PROTEIN SUBUNIT RMP1"/>
    <property type="match status" value="1"/>
</dbReference>
<gene>
    <name evidence="2" type="ORF">MYCFIDRAFT_18376</name>
</gene>
<evidence type="ECO:0000313" key="3">
    <source>
        <dbReference type="Proteomes" id="UP000016932"/>
    </source>
</evidence>
<reference evidence="2 3" key="1">
    <citation type="journal article" date="2012" name="PLoS Pathog.">
        <title>Diverse lifestyles and strategies of plant pathogenesis encoded in the genomes of eighteen Dothideomycetes fungi.</title>
        <authorList>
            <person name="Ohm R.A."/>
            <person name="Feau N."/>
            <person name="Henrissat B."/>
            <person name="Schoch C.L."/>
            <person name="Horwitz B.A."/>
            <person name="Barry K.W."/>
            <person name="Condon B.J."/>
            <person name="Copeland A.C."/>
            <person name="Dhillon B."/>
            <person name="Glaser F."/>
            <person name="Hesse C.N."/>
            <person name="Kosti I."/>
            <person name="LaButti K."/>
            <person name="Lindquist E.A."/>
            <person name="Lucas S."/>
            <person name="Salamov A.A."/>
            <person name="Bradshaw R.E."/>
            <person name="Ciuffetti L."/>
            <person name="Hamelin R.C."/>
            <person name="Kema G.H.J."/>
            <person name="Lawrence C."/>
            <person name="Scott J.A."/>
            <person name="Spatafora J.W."/>
            <person name="Turgeon B.G."/>
            <person name="de Wit P.J.G.M."/>
            <person name="Zhong S."/>
            <person name="Goodwin S.B."/>
            <person name="Grigoriev I.V."/>
        </authorList>
    </citation>
    <scope>NUCLEOTIDE SEQUENCE [LARGE SCALE GENOMIC DNA]</scope>
    <source>
        <strain evidence="2 3">CIRAD86</strain>
    </source>
</reference>
<feature type="non-terminal residue" evidence="2">
    <location>
        <position position="102"/>
    </location>
</feature>
<dbReference type="GO" id="GO:0000172">
    <property type="term" value="C:ribonuclease MRP complex"/>
    <property type="evidence" value="ECO:0007669"/>
    <property type="project" value="InterPro"/>
</dbReference>
<dbReference type="EMBL" id="KB446559">
    <property type="protein sequence ID" value="EME81974.1"/>
    <property type="molecule type" value="Genomic_DNA"/>
</dbReference>
<dbReference type="eggNOG" id="ENOG502S2QW">
    <property type="taxonomic scope" value="Eukaryota"/>
</dbReference>
<evidence type="ECO:0000313" key="2">
    <source>
        <dbReference type="EMBL" id="EME81974.1"/>
    </source>
</evidence>
<dbReference type="GeneID" id="19334692"/>
<dbReference type="InterPro" id="IPR047204">
    <property type="entry name" value="RMP1_RBD"/>
</dbReference>
<dbReference type="GO" id="GO:0000466">
    <property type="term" value="P:maturation of 5.8S rRNA from tricistronic rRNA transcript (SSU-rRNA, 5.8S rRNA, LSU-rRNA)"/>
    <property type="evidence" value="ECO:0007669"/>
    <property type="project" value="TreeGrafter"/>
</dbReference>
<organism evidence="2 3">
    <name type="scientific">Pseudocercospora fijiensis (strain CIRAD86)</name>
    <name type="common">Black leaf streak disease fungus</name>
    <name type="synonym">Mycosphaerella fijiensis</name>
    <dbReference type="NCBI Taxonomy" id="383855"/>
    <lineage>
        <taxon>Eukaryota</taxon>
        <taxon>Fungi</taxon>
        <taxon>Dikarya</taxon>
        <taxon>Ascomycota</taxon>
        <taxon>Pezizomycotina</taxon>
        <taxon>Dothideomycetes</taxon>
        <taxon>Dothideomycetidae</taxon>
        <taxon>Mycosphaerellales</taxon>
        <taxon>Mycosphaerellaceae</taxon>
        <taxon>Pseudocercospora</taxon>
    </lineage>
</organism>
<accession>M2ZSH7</accession>
<feature type="domain" description="RNase MRP protein 1 RNA binding" evidence="1">
    <location>
        <begin position="1"/>
        <end position="88"/>
    </location>
</feature>
<dbReference type="HOGENOM" id="CLU_2284186_0_0_1"/>
<dbReference type="OrthoDB" id="5414547at2759"/>
<dbReference type="VEuPathDB" id="FungiDB:MYCFIDRAFT_18376"/>
<dbReference type="CDD" id="cd22573">
    <property type="entry name" value="RMP1_RBD"/>
    <property type="match status" value="1"/>
</dbReference>
<dbReference type="PANTHER" id="PTHR37792:SF1">
    <property type="entry name" value="RIBONUCLEASE MRP PROTEIN SUBUNIT RMP1"/>
    <property type="match status" value="1"/>
</dbReference>